<protein>
    <submittedName>
        <fullName evidence="9">NAD(P)/FAD-dependent oxidoreductase</fullName>
    </submittedName>
</protein>
<proteinExistence type="inferred from homology"/>
<keyword evidence="10" id="KW-1185">Reference proteome</keyword>
<evidence type="ECO:0000256" key="6">
    <source>
        <dbReference type="SAM" id="MobiDB-lite"/>
    </source>
</evidence>
<evidence type="ECO:0000256" key="7">
    <source>
        <dbReference type="SAM" id="Phobius"/>
    </source>
</evidence>
<dbReference type="InterPro" id="IPR051169">
    <property type="entry name" value="NADH-Q_oxidoreductase"/>
</dbReference>
<feature type="transmembrane region" description="Helical" evidence="7">
    <location>
        <begin position="29"/>
        <end position="55"/>
    </location>
</feature>
<feature type="domain" description="FAD/NAD(P)-binding" evidence="8">
    <location>
        <begin position="274"/>
        <end position="599"/>
    </location>
</feature>
<feature type="region of interest" description="Disordered" evidence="6">
    <location>
        <begin position="690"/>
        <end position="711"/>
    </location>
</feature>
<feature type="transmembrane region" description="Helical" evidence="7">
    <location>
        <begin position="191"/>
        <end position="213"/>
    </location>
</feature>
<evidence type="ECO:0000256" key="3">
    <source>
        <dbReference type="ARBA" id="ARBA00022630"/>
    </source>
</evidence>
<dbReference type="EMBL" id="JAMQOL010000038">
    <property type="protein sequence ID" value="MCM4081133.1"/>
    <property type="molecule type" value="Genomic_DNA"/>
</dbReference>
<keyword evidence="4" id="KW-0274">FAD</keyword>
<organism evidence="9 10">
    <name type="scientific">Paractinoplanes hotanensis</name>
    <dbReference type="NCBI Taxonomy" id="2906497"/>
    <lineage>
        <taxon>Bacteria</taxon>
        <taxon>Bacillati</taxon>
        <taxon>Actinomycetota</taxon>
        <taxon>Actinomycetes</taxon>
        <taxon>Micromonosporales</taxon>
        <taxon>Micromonosporaceae</taxon>
        <taxon>Paractinoplanes</taxon>
    </lineage>
</organism>
<evidence type="ECO:0000313" key="10">
    <source>
        <dbReference type="Proteomes" id="UP001523216"/>
    </source>
</evidence>
<dbReference type="RefSeq" id="WP_251800933.1">
    <property type="nucleotide sequence ID" value="NZ_JAMQOL010000038.1"/>
</dbReference>
<dbReference type="PANTHER" id="PTHR42913">
    <property type="entry name" value="APOPTOSIS-INDUCING FACTOR 1"/>
    <property type="match status" value="1"/>
</dbReference>
<feature type="transmembrane region" description="Helical" evidence="7">
    <location>
        <begin position="132"/>
        <end position="153"/>
    </location>
</feature>
<reference evidence="9 10" key="1">
    <citation type="submission" date="2022-06" db="EMBL/GenBank/DDBJ databases">
        <title>Actinoplanes abujensis sp. nov., isolated from Nigerian arid soil.</title>
        <authorList>
            <person name="Ding P."/>
        </authorList>
    </citation>
    <scope>NUCLEOTIDE SEQUENCE [LARGE SCALE GENOMIC DNA]</scope>
    <source>
        <strain evidence="10">TRM88002</strain>
    </source>
</reference>
<feature type="transmembrane region" description="Helical" evidence="7">
    <location>
        <begin position="165"/>
        <end position="184"/>
    </location>
</feature>
<feature type="transmembrane region" description="Helical" evidence="7">
    <location>
        <begin position="102"/>
        <end position="120"/>
    </location>
</feature>
<keyword evidence="3" id="KW-0285">Flavoprotein</keyword>
<keyword evidence="7" id="KW-0812">Transmembrane</keyword>
<dbReference type="PANTHER" id="PTHR42913:SF3">
    <property type="entry name" value="64 KDA MITOCHONDRIAL NADH DEHYDROGENASE (EUROFUNG)"/>
    <property type="match status" value="1"/>
</dbReference>
<keyword evidence="7" id="KW-1133">Transmembrane helix</keyword>
<evidence type="ECO:0000256" key="2">
    <source>
        <dbReference type="ARBA" id="ARBA00005272"/>
    </source>
</evidence>
<keyword evidence="5" id="KW-0560">Oxidoreductase</keyword>
<comment type="caution">
    <text evidence="9">The sequence shown here is derived from an EMBL/GenBank/DDBJ whole genome shotgun (WGS) entry which is preliminary data.</text>
</comment>
<feature type="transmembrane region" description="Helical" evidence="7">
    <location>
        <begin position="67"/>
        <end position="90"/>
    </location>
</feature>
<dbReference type="Proteomes" id="UP001523216">
    <property type="component" value="Unassembled WGS sequence"/>
</dbReference>
<keyword evidence="7" id="KW-0472">Membrane</keyword>
<accession>A0ABT0Y516</accession>
<feature type="compositionally biased region" description="Basic and acidic residues" evidence="6">
    <location>
        <begin position="690"/>
        <end position="699"/>
    </location>
</feature>
<comment type="similarity">
    <text evidence="2">Belongs to the NADH dehydrogenase family.</text>
</comment>
<comment type="cofactor">
    <cofactor evidence="1">
        <name>FAD</name>
        <dbReference type="ChEBI" id="CHEBI:57692"/>
    </cofactor>
</comment>
<evidence type="ECO:0000256" key="5">
    <source>
        <dbReference type="ARBA" id="ARBA00023002"/>
    </source>
</evidence>
<sequence>MRRILIAIGVAMMAYAAFGAVIDDVNLVGVPIFLAAVLVLNDGIILPLVIATGALVQRVAPRAWQGWARAAAIISVSVTIVALPLVLGFGRSAANPSVLPRSYGRGLLLVLTLIWLAALARGLARRGNPARTAGVLTGLGVGVAVAVIEQAQGGMAAATADLTPGSAATITVTVIGGGLIGSVLRYRPGRLLSLVTTGVLAGLLWWAVEWLTVLPLLSGNQVSWSLGDAQASFGFLVGTMIQGGVTAGLIAAVSVLRPVRAAAAPAAPEENRPRVVIVGGGFAGVAVARRLQRRRSARADAPDVLLISDSNYQLFTPMLAGVAAGTLSQQHIGAPLRAGLRSTRILHATVESVDMSGRQITVQPEAGAAVTMGYDHLVLAVGSVPDYRGLAGLDRNAFTLKSLTDATRLREHVLRQLELADGERDGVRRRRLLTVMVAGGGFAGTELIAELRDLVHSVRRFFPRLDPEELRFVLLHSQDRILPELDERLAAHALDRLRAKGIEVRLNSRLTGVDADQATLDDGTTIATSTVVWTAGNSPSPLVRELGFDLERGAIACEATMQVRGRSEVWALGDCAAVPDLARPGEYLPPTAQHASREGAAVADNILAVLDGRMATPFRFRTIALLVALGHQDGAVQVGRWLLSGRLAWALWRGVYLTKLPGLEKRVRVSIDWLLDLFFPRDVILTEPRRGRAPRDRQESMASVSAGDDTR</sequence>
<evidence type="ECO:0000259" key="8">
    <source>
        <dbReference type="Pfam" id="PF07992"/>
    </source>
</evidence>
<dbReference type="PRINTS" id="PR00368">
    <property type="entry name" value="FADPNR"/>
</dbReference>
<dbReference type="InterPro" id="IPR036188">
    <property type="entry name" value="FAD/NAD-bd_sf"/>
</dbReference>
<evidence type="ECO:0000313" key="9">
    <source>
        <dbReference type="EMBL" id="MCM4081133.1"/>
    </source>
</evidence>
<dbReference type="Pfam" id="PF07992">
    <property type="entry name" value="Pyr_redox_2"/>
    <property type="match status" value="1"/>
</dbReference>
<name>A0ABT0Y516_9ACTN</name>
<dbReference type="SUPFAM" id="SSF51905">
    <property type="entry name" value="FAD/NAD(P)-binding domain"/>
    <property type="match status" value="1"/>
</dbReference>
<dbReference type="InterPro" id="IPR023753">
    <property type="entry name" value="FAD/NAD-binding_dom"/>
</dbReference>
<dbReference type="PRINTS" id="PR00411">
    <property type="entry name" value="PNDRDTASEI"/>
</dbReference>
<evidence type="ECO:0000256" key="4">
    <source>
        <dbReference type="ARBA" id="ARBA00022827"/>
    </source>
</evidence>
<dbReference type="Gene3D" id="3.50.50.100">
    <property type="match status" value="1"/>
</dbReference>
<feature type="transmembrane region" description="Helical" evidence="7">
    <location>
        <begin position="233"/>
        <end position="256"/>
    </location>
</feature>
<evidence type="ECO:0000256" key="1">
    <source>
        <dbReference type="ARBA" id="ARBA00001974"/>
    </source>
</evidence>
<gene>
    <name evidence="9" type="ORF">LXN57_26515</name>
</gene>